<sequence>MTDSYQETQNKSSTDYSIRRRHATLRGCLTLAASAWRIRECGEPIQRTHSCSLRAQDDPGTPRHCLVLGFLVVEIVSRRLTRTSIPARGPVEKERQISSTRGFLGESDSRQIQSVVSGNIARHSFVRINEYGTVCEVQGSSQYFQHKQSTAVEWLGEEIQML</sequence>
<gene>
    <name evidence="1" type="ORF">OBBRIDRAFT_829027</name>
</gene>
<organism evidence="1 2">
    <name type="scientific">Obba rivulosa</name>
    <dbReference type="NCBI Taxonomy" id="1052685"/>
    <lineage>
        <taxon>Eukaryota</taxon>
        <taxon>Fungi</taxon>
        <taxon>Dikarya</taxon>
        <taxon>Basidiomycota</taxon>
        <taxon>Agaricomycotina</taxon>
        <taxon>Agaricomycetes</taxon>
        <taxon>Polyporales</taxon>
        <taxon>Gelatoporiaceae</taxon>
        <taxon>Obba</taxon>
    </lineage>
</organism>
<accession>A0A8E2AKX7</accession>
<dbReference type="Proteomes" id="UP000250043">
    <property type="component" value="Unassembled WGS sequence"/>
</dbReference>
<protein>
    <submittedName>
        <fullName evidence="1">Uncharacterized protein</fullName>
    </submittedName>
</protein>
<evidence type="ECO:0000313" key="2">
    <source>
        <dbReference type="Proteomes" id="UP000250043"/>
    </source>
</evidence>
<evidence type="ECO:0000313" key="1">
    <source>
        <dbReference type="EMBL" id="OCH85249.1"/>
    </source>
</evidence>
<proteinExistence type="predicted"/>
<name>A0A8E2AKX7_9APHY</name>
<dbReference type="EMBL" id="KV722598">
    <property type="protein sequence ID" value="OCH85249.1"/>
    <property type="molecule type" value="Genomic_DNA"/>
</dbReference>
<reference evidence="1 2" key="1">
    <citation type="submission" date="2016-07" db="EMBL/GenBank/DDBJ databases">
        <title>Draft genome of the white-rot fungus Obba rivulosa 3A-2.</title>
        <authorList>
            <consortium name="DOE Joint Genome Institute"/>
            <person name="Miettinen O."/>
            <person name="Riley R."/>
            <person name="Acob R."/>
            <person name="Barry K."/>
            <person name="Cullen D."/>
            <person name="De Vries R."/>
            <person name="Hainaut M."/>
            <person name="Hatakka A."/>
            <person name="Henrissat B."/>
            <person name="Hilden K."/>
            <person name="Kuo R."/>
            <person name="Labutti K."/>
            <person name="Lipzen A."/>
            <person name="Makela M.R."/>
            <person name="Sandor L."/>
            <person name="Spatafora J.W."/>
            <person name="Grigoriev I.V."/>
            <person name="Hibbett D.S."/>
        </authorList>
    </citation>
    <scope>NUCLEOTIDE SEQUENCE [LARGE SCALE GENOMIC DNA]</scope>
    <source>
        <strain evidence="1 2">3A-2</strain>
    </source>
</reference>
<keyword evidence="2" id="KW-1185">Reference proteome</keyword>
<dbReference type="AlphaFoldDB" id="A0A8E2AKX7"/>